<evidence type="ECO:0000256" key="2">
    <source>
        <dbReference type="ARBA" id="ARBA00001946"/>
    </source>
</evidence>
<evidence type="ECO:0000256" key="9">
    <source>
        <dbReference type="PROSITE-ProRule" id="PRU00302"/>
    </source>
</evidence>
<dbReference type="InterPro" id="IPR009003">
    <property type="entry name" value="Peptidase_S1_PA"/>
</dbReference>
<feature type="disulfide bond" evidence="9">
    <location>
        <begin position="195"/>
        <end position="222"/>
    </location>
</feature>
<dbReference type="Pfam" id="PF00084">
    <property type="entry name" value="Sushi"/>
    <property type="match status" value="4"/>
</dbReference>
<dbReference type="SMART" id="SM00032">
    <property type="entry name" value="CCP"/>
    <property type="match status" value="5"/>
</dbReference>
<feature type="domain" description="Peptidase S1" evidence="12">
    <location>
        <begin position="913"/>
        <end position="1094"/>
    </location>
</feature>
<keyword evidence="5" id="KW-0677">Repeat</keyword>
<evidence type="ECO:0000256" key="5">
    <source>
        <dbReference type="ARBA" id="ARBA00022737"/>
    </source>
</evidence>
<dbReference type="SUPFAM" id="SSF57535">
    <property type="entry name" value="Complement control module/SCR domain"/>
    <property type="match status" value="5"/>
</dbReference>
<dbReference type="GO" id="GO:0009617">
    <property type="term" value="P:response to bacterium"/>
    <property type="evidence" value="ECO:0007669"/>
    <property type="project" value="TreeGrafter"/>
</dbReference>
<dbReference type="Proteomes" id="UP000290572">
    <property type="component" value="Unassembled WGS sequence"/>
</dbReference>
<evidence type="ECO:0000256" key="8">
    <source>
        <dbReference type="ARBA" id="ARBA00029636"/>
    </source>
</evidence>
<dbReference type="EMBL" id="QBIY01011358">
    <property type="protein sequence ID" value="RXN32629.1"/>
    <property type="molecule type" value="Genomic_DNA"/>
</dbReference>
<evidence type="ECO:0000256" key="6">
    <source>
        <dbReference type="ARBA" id="ARBA00023157"/>
    </source>
</evidence>
<dbReference type="InterPro" id="IPR043504">
    <property type="entry name" value="Peptidase_S1_PA_chymotrypsin"/>
</dbReference>
<feature type="domain" description="Sushi" evidence="13">
    <location>
        <begin position="652"/>
        <end position="709"/>
    </location>
</feature>
<sequence length="1109" mass="124493">MECKQQLKWLMLAVICPLIAASSNDLAVSTIGAPSFMSKSNSSCPKENLNITGGSFVLSNGYLHGSLLRYICPNGYYPSIRSQRCQYGLWTSTTKIRKTPECKKITCPNPHVFENGEVIPYKHKYYVNDTTTYSCPSDYTFRGSAVRVCKPNGKWSGSTPICGDNSDHCPDPGVPPGSSRTGSIFKIGNKVTYRCESPLTLIGSKVRVCQDGGQWSGTEPQCYDQQGKKITMDQSGKLDIYIAVDASDSIDEEDFTKAKTTIKLLIEKISYYPVSPNYEILIFATDVTPIIQMRNFKLKKHEITLERIFEDLDKFTYDSRGGKTGTNIAKVYSEILESMIMEKNNNATAFSETHHIIILFTDGEANMGGNPKRKVDQIKRFFTKNDPNRENLDLYVFGLGEDVNQKDINDLVSNRDEEKHFFKLRDLTVVQEMFDDMIVVKVKNYAVHPAFDLAAKQHMGIQGYYEFDVALIQLEKPAKMTTTVRPICIPCTRETNAALKLSESEGTCRKHGKVPDMRHRDACFEDAKKAEGINVGNAREVVTDNFLCSGGTEPKTDDVACKGEAGGATYVNKKGRVIQYVFIHAFILEITCPNPHVFENGEVIPYKDKYYVNDTTTYSCHSDYMFRGSAVRVCKPNGKWSGSTPICGRDSDHCPDPGVPPGSDREGNMFNINDKVTYRCERPLTLIGSKVRVCQDGGQWAGTEPQCYADFTYDTPEEASEAFSSSLKSNLAVSQQYEQDDQQGKKISLDQGGKLDIYIAVDASGSIVPEDFDKAKTTIKMLIEKISYYPVSPNYEILIFATDVTPIIQMRNFKLTKHERSLERIFEDLDKFTYDSHANMGGNPKPKVDQIKHFFTKNDPNREKNLDLYVFGVGYDVNQKDINGLVSQKDQEKHFFKLLDLTKVQEMFDDMLVVKVKKYAIHPAFDLTAKQHLGIKQYYEFDVALIQLEKPVKMTTTVQPICIPCTRETNAALKLSESEGTCRKHGKVPDMRHRDACVEDAKKAEGIIVENAREVVTDNFLCSGGTEPKTDDVACKGEAGGATYVNKKGRVIQVGVISWGVKNICKRRSGFTSASDSRDYHSNLFSEKIRSFLKEHLENDNIGNPLTFL</sequence>
<comment type="cofactor">
    <cofactor evidence="1">
        <name>Mn(2+)</name>
        <dbReference type="ChEBI" id="CHEBI:29035"/>
    </cofactor>
</comment>
<protein>
    <recommendedName>
        <fullName evidence="8">C3/C5 convertase</fullName>
    </recommendedName>
</protein>
<comment type="caution">
    <text evidence="9">Lacks conserved residue(s) required for the propagation of feature annotation.</text>
</comment>
<dbReference type="PROSITE" id="PS50240">
    <property type="entry name" value="TRYPSIN_DOM"/>
    <property type="match status" value="2"/>
</dbReference>
<evidence type="ECO:0000256" key="10">
    <source>
        <dbReference type="SAM" id="SignalP"/>
    </source>
</evidence>
<evidence type="ECO:0000259" key="11">
    <source>
        <dbReference type="PROSITE" id="PS50234"/>
    </source>
</evidence>
<dbReference type="Pfam" id="PF00089">
    <property type="entry name" value="Trypsin"/>
    <property type="match status" value="2"/>
</dbReference>
<dbReference type="PROSITE" id="PS50923">
    <property type="entry name" value="SUSHI"/>
    <property type="match status" value="5"/>
</dbReference>
<evidence type="ECO:0000313" key="15">
    <source>
        <dbReference type="Proteomes" id="UP000290572"/>
    </source>
</evidence>
<dbReference type="InterPro" id="IPR001254">
    <property type="entry name" value="Trypsin_dom"/>
</dbReference>
<dbReference type="AlphaFoldDB" id="A0A498NLG3"/>
<dbReference type="SMART" id="SM00327">
    <property type="entry name" value="VWA"/>
    <property type="match status" value="2"/>
</dbReference>
<dbReference type="SUPFAM" id="SSF50494">
    <property type="entry name" value="Trypsin-like serine proteases"/>
    <property type="match status" value="2"/>
</dbReference>
<comment type="cofactor">
    <cofactor evidence="2">
        <name>Mg(2+)</name>
        <dbReference type="ChEBI" id="CHEBI:18420"/>
    </cofactor>
</comment>
<feature type="disulfide bond" evidence="9">
    <location>
        <begin position="135"/>
        <end position="162"/>
    </location>
</feature>
<dbReference type="GO" id="GO:0009986">
    <property type="term" value="C:cell surface"/>
    <property type="evidence" value="ECO:0007669"/>
    <property type="project" value="UniProtKB-SubCell"/>
</dbReference>
<dbReference type="STRING" id="84645.A0A498NLG3"/>
<comment type="subcellular location">
    <subcellularLocation>
        <location evidence="3">Cell surface</location>
    </subcellularLocation>
</comment>
<name>A0A498NLG3_LABRO</name>
<dbReference type="Pfam" id="PF00092">
    <property type="entry name" value="VWA"/>
    <property type="match status" value="2"/>
</dbReference>
<reference evidence="14 15" key="1">
    <citation type="submission" date="2018-03" db="EMBL/GenBank/DDBJ databases">
        <title>Draft genome sequence of Rohu Carp (Labeo rohita).</title>
        <authorList>
            <person name="Das P."/>
            <person name="Kushwaha B."/>
            <person name="Joshi C.G."/>
            <person name="Kumar D."/>
            <person name="Nagpure N.S."/>
            <person name="Sahoo L."/>
            <person name="Das S.P."/>
            <person name="Bit A."/>
            <person name="Patnaik S."/>
            <person name="Meher P.K."/>
            <person name="Jayasankar P."/>
            <person name="Koringa P.G."/>
            <person name="Patel N.V."/>
            <person name="Hinsu A.T."/>
            <person name="Kumar R."/>
            <person name="Pandey M."/>
            <person name="Agarwal S."/>
            <person name="Srivastava S."/>
            <person name="Singh M."/>
            <person name="Iquebal M.A."/>
            <person name="Jaiswal S."/>
            <person name="Angadi U.B."/>
            <person name="Kumar N."/>
            <person name="Raza M."/>
            <person name="Shah T.M."/>
            <person name="Rai A."/>
            <person name="Jena J.K."/>
        </authorList>
    </citation>
    <scope>NUCLEOTIDE SEQUENCE [LARGE SCALE GENOMIC DNA]</scope>
    <source>
        <strain evidence="14">DASCIFA01</strain>
        <tissue evidence="14">Testis</tissue>
    </source>
</reference>
<feature type="domain" description="Peptidase S1" evidence="12">
    <location>
        <begin position="439"/>
        <end position="706"/>
    </location>
</feature>
<dbReference type="Gene3D" id="2.40.10.10">
    <property type="entry name" value="Trypsin-like serine proteases"/>
    <property type="match status" value="2"/>
</dbReference>
<feature type="disulfide bond" evidence="9">
    <location>
        <begin position="680"/>
        <end position="707"/>
    </location>
</feature>
<dbReference type="FunFam" id="2.10.70.10:FF:000019">
    <property type="entry name" value="Complement factor b,-like"/>
    <property type="match status" value="4"/>
</dbReference>
<dbReference type="SMART" id="SM00020">
    <property type="entry name" value="Tryp_SPc"/>
    <property type="match status" value="1"/>
</dbReference>
<dbReference type="InterPro" id="IPR035976">
    <property type="entry name" value="Sushi/SCR/CCP_sf"/>
</dbReference>
<dbReference type="Gene3D" id="3.40.50.410">
    <property type="entry name" value="von Willebrand factor, type A domain"/>
    <property type="match status" value="3"/>
</dbReference>
<dbReference type="InterPro" id="IPR036465">
    <property type="entry name" value="vWFA_dom_sf"/>
</dbReference>
<evidence type="ECO:0000256" key="3">
    <source>
        <dbReference type="ARBA" id="ARBA00004241"/>
    </source>
</evidence>
<evidence type="ECO:0000313" key="14">
    <source>
        <dbReference type="EMBL" id="RXN32629.1"/>
    </source>
</evidence>
<evidence type="ECO:0000259" key="12">
    <source>
        <dbReference type="PROSITE" id="PS50240"/>
    </source>
</evidence>
<dbReference type="PANTHER" id="PTHR46393:SF6">
    <property type="entry name" value="COMPLEMENT C2-RELATED"/>
    <property type="match status" value="1"/>
</dbReference>
<dbReference type="Gene3D" id="2.10.70.10">
    <property type="entry name" value="Complement Module, domain 1"/>
    <property type="match status" value="5"/>
</dbReference>
<evidence type="ECO:0000256" key="1">
    <source>
        <dbReference type="ARBA" id="ARBA00001936"/>
    </source>
</evidence>
<keyword evidence="15" id="KW-1185">Reference proteome</keyword>
<evidence type="ECO:0000256" key="7">
    <source>
        <dbReference type="ARBA" id="ARBA00023180"/>
    </source>
</evidence>
<dbReference type="SUPFAM" id="SSF53300">
    <property type="entry name" value="vWA-like"/>
    <property type="match status" value="2"/>
</dbReference>
<keyword evidence="7" id="KW-0325">Glycoprotein</keyword>
<evidence type="ECO:0000256" key="4">
    <source>
        <dbReference type="ARBA" id="ARBA00022659"/>
    </source>
</evidence>
<feature type="domain" description="VWFA" evidence="11">
    <location>
        <begin position="756"/>
        <end position="871"/>
    </location>
</feature>
<dbReference type="GO" id="GO:0006956">
    <property type="term" value="P:complement activation"/>
    <property type="evidence" value="ECO:0007669"/>
    <property type="project" value="TreeGrafter"/>
</dbReference>
<dbReference type="GO" id="GO:0006508">
    <property type="term" value="P:proteolysis"/>
    <property type="evidence" value="ECO:0007669"/>
    <property type="project" value="InterPro"/>
</dbReference>
<feature type="signal peptide" evidence="10">
    <location>
        <begin position="1"/>
        <end position="21"/>
    </location>
</feature>
<gene>
    <name evidence="14" type="ORF">ROHU_004547</name>
</gene>
<feature type="domain" description="Sushi" evidence="13">
    <location>
        <begin position="42"/>
        <end position="104"/>
    </location>
</feature>
<dbReference type="CDD" id="cd00033">
    <property type="entry name" value="CCP"/>
    <property type="match status" value="4"/>
</dbReference>
<feature type="disulfide bond" evidence="9">
    <location>
        <begin position="620"/>
        <end position="647"/>
    </location>
</feature>
<feature type="domain" description="Sushi" evidence="13">
    <location>
        <begin position="105"/>
        <end position="164"/>
    </location>
</feature>
<keyword evidence="4 9" id="KW-0768">Sushi</keyword>
<organism evidence="14 15">
    <name type="scientific">Labeo rohita</name>
    <name type="common">Indian major carp</name>
    <name type="synonym">Cyprinus rohita</name>
    <dbReference type="NCBI Taxonomy" id="84645"/>
    <lineage>
        <taxon>Eukaryota</taxon>
        <taxon>Metazoa</taxon>
        <taxon>Chordata</taxon>
        <taxon>Craniata</taxon>
        <taxon>Vertebrata</taxon>
        <taxon>Euteleostomi</taxon>
        <taxon>Actinopterygii</taxon>
        <taxon>Neopterygii</taxon>
        <taxon>Teleostei</taxon>
        <taxon>Ostariophysi</taxon>
        <taxon>Cypriniformes</taxon>
        <taxon>Cyprinidae</taxon>
        <taxon>Labeoninae</taxon>
        <taxon>Labeonini</taxon>
        <taxon>Labeo</taxon>
    </lineage>
</organism>
<dbReference type="InterPro" id="IPR000436">
    <property type="entry name" value="Sushi_SCR_CCP_dom"/>
</dbReference>
<dbReference type="GO" id="GO:0004252">
    <property type="term" value="F:serine-type endopeptidase activity"/>
    <property type="evidence" value="ECO:0007669"/>
    <property type="project" value="InterPro"/>
</dbReference>
<dbReference type="InterPro" id="IPR002035">
    <property type="entry name" value="VWF_A"/>
</dbReference>
<evidence type="ECO:0000259" key="13">
    <source>
        <dbReference type="PROSITE" id="PS50923"/>
    </source>
</evidence>
<proteinExistence type="predicted"/>
<dbReference type="GO" id="GO:0070062">
    <property type="term" value="C:extracellular exosome"/>
    <property type="evidence" value="ECO:0007669"/>
    <property type="project" value="TreeGrafter"/>
</dbReference>
<accession>A0A498NLG3</accession>
<keyword evidence="6 9" id="KW-1015">Disulfide bond</keyword>
<keyword evidence="10" id="KW-0732">Signal</keyword>
<comment type="caution">
    <text evidence="14">The sequence shown here is derived from an EMBL/GenBank/DDBJ whole genome shotgun (WGS) entry which is preliminary data.</text>
</comment>
<feature type="domain" description="VWFA" evidence="11">
    <location>
        <begin position="239"/>
        <end position="437"/>
    </location>
</feature>
<feature type="domain" description="Sushi" evidence="13">
    <location>
        <begin position="167"/>
        <end position="224"/>
    </location>
</feature>
<dbReference type="PROSITE" id="PS50234">
    <property type="entry name" value="VWFA"/>
    <property type="match status" value="2"/>
</dbReference>
<dbReference type="PANTHER" id="PTHR46393">
    <property type="entry name" value="SUSHI DOMAIN-CONTAINING PROTEIN"/>
    <property type="match status" value="1"/>
</dbReference>
<feature type="domain" description="Sushi" evidence="13">
    <location>
        <begin position="590"/>
        <end position="649"/>
    </location>
</feature>
<feature type="chain" id="PRO_5019797587" description="C3/C5 convertase" evidence="10">
    <location>
        <begin position="22"/>
        <end position="1109"/>
    </location>
</feature>